<organism evidence="6 7">
    <name type="scientific">Basidiobolus ranarum</name>
    <dbReference type="NCBI Taxonomy" id="34480"/>
    <lineage>
        <taxon>Eukaryota</taxon>
        <taxon>Fungi</taxon>
        <taxon>Fungi incertae sedis</taxon>
        <taxon>Zoopagomycota</taxon>
        <taxon>Entomophthoromycotina</taxon>
        <taxon>Basidiobolomycetes</taxon>
        <taxon>Basidiobolales</taxon>
        <taxon>Basidiobolaceae</taxon>
        <taxon>Basidiobolus</taxon>
    </lineage>
</organism>
<evidence type="ECO:0000313" key="6">
    <source>
        <dbReference type="EMBL" id="KAK9729293.1"/>
    </source>
</evidence>
<comment type="caution">
    <text evidence="6">The sequence shown here is derived from an EMBL/GenBank/DDBJ whole genome shotgun (WGS) entry which is preliminary data.</text>
</comment>
<keyword evidence="4" id="KW-0472">Membrane</keyword>
<protein>
    <recommendedName>
        <fullName evidence="5">Ubiquitin-like domain-containing protein</fullName>
    </recommendedName>
</protein>
<dbReference type="InterPro" id="IPR029071">
    <property type="entry name" value="Ubiquitin-like_domsf"/>
</dbReference>
<sequence>MSSPNNAIQIYVRSPNSTIPNDYHITTTPEDNIASVKQKIHDTLEVQPNVEDQRLIFQGKILSDQDLIKNVLKKVDQSMPQIFHLVVKSGLTTEPLAQTITPVNQPQSSYGINSTNSFFRHRFQSQFDSSFENSFFQSAPVPLPTGPNFNTPISQNTPVHPYLATTLGLPPQYQYVLIK</sequence>
<feature type="domain" description="Ubiquitin-like" evidence="5">
    <location>
        <begin position="8"/>
        <end position="70"/>
    </location>
</feature>
<dbReference type="EMBL" id="JASJQH010006883">
    <property type="protein sequence ID" value="KAK9729293.1"/>
    <property type="molecule type" value="Genomic_DNA"/>
</dbReference>
<dbReference type="SMART" id="SM00213">
    <property type="entry name" value="UBQ"/>
    <property type="match status" value="1"/>
</dbReference>
<evidence type="ECO:0000313" key="7">
    <source>
        <dbReference type="Proteomes" id="UP001479436"/>
    </source>
</evidence>
<keyword evidence="3" id="KW-1133">Transmembrane helix</keyword>
<name>A0ABR2WB88_9FUNG</name>
<evidence type="ECO:0000256" key="3">
    <source>
        <dbReference type="ARBA" id="ARBA00022989"/>
    </source>
</evidence>
<keyword evidence="2" id="KW-0812">Transmembrane</keyword>
<reference evidence="6 7" key="1">
    <citation type="submission" date="2023-04" db="EMBL/GenBank/DDBJ databases">
        <title>Genome of Basidiobolus ranarum AG-B5.</title>
        <authorList>
            <person name="Stajich J.E."/>
            <person name="Carter-House D."/>
            <person name="Gryganskyi A."/>
        </authorList>
    </citation>
    <scope>NUCLEOTIDE SEQUENCE [LARGE SCALE GENOMIC DNA]</scope>
    <source>
        <strain evidence="6 7">AG-B5</strain>
    </source>
</reference>
<dbReference type="PANTHER" id="PTHR12943:SF27">
    <property type="entry name" value="HOMOCYSTEINE-INDUCED ENDOPLASMIC RETICULUM PROTEIN, ISOFORM A"/>
    <property type="match status" value="1"/>
</dbReference>
<dbReference type="PROSITE" id="PS50053">
    <property type="entry name" value="UBIQUITIN_2"/>
    <property type="match status" value="1"/>
</dbReference>
<dbReference type="Gene3D" id="3.10.20.90">
    <property type="entry name" value="Phosphatidylinositol 3-kinase Catalytic Subunit, Chain A, domain 1"/>
    <property type="match status" value="1"/>
</dbReference>
<dbReference type="PANTHER" id="PTHR12943">
    <property type="entry name" value="HOMOCYSTEINE-RESPONSIVE ENDOPLASMIC RETICULUM-RESIDENT UNIQUITIN-LIKE DOMAIN HERPUD PROTEIN FAMILY MEMBER"/>
    <property type="match status" value="1"/>
</dbReference>
<dbReference type="Proteomes" id="UP001479436">
    <property type="component" value="Unassembled WGS sequence"/>
</dbReference>
<dbReference type="InterPro" id="IPR000626">
    <property type="entry name" value="Ubiquitin-like_dom"/>
</dbReference>
<evidence type="ECO:0000256" key="1">
    <source>
        <dbReference type="ARBA" id="ARBA00004370"/>
    </source>
</evidence>
<proteinExistence type="predicted"/>
<gene>
    <name evidence="6" type="ORF">K7432_000441</name>
</gene>
<dbReference type="Pfam" id="PF00240">
    <property type="entry name" value="ubiquitin"/>
    <property type="match status" value="1"/>
</dbReference>
<comment type="subcellular location">
    <subcellularLocation>
        <location evidence="1">Membrane</location>
    </subcellularLocation>
</comment>
<dbReference type="SUPFAM" id="SSF54236">
    <property type="entry name" value="Ubiquitin-like"/>
    <property type="match status" value="1"/>
</dbReference>
<evidence type="ECO:0000259" key="5">
    <source>
        <dbReference type="PROSITE" id="PS50053"/>
    </source>
</evidence>
<evidence type="ECO:0000256" key="4">
    <source>
        <dbReference type="ARBA" id="ARBA00023136"/>
    </source>
</evidence>
<evidence type="ECO:0000256" key="2">
    <source>
        <dbReference type="ARBA" id="ARBA00022692"/>
    </source>
</evidence>
<dbReference type="InterPro" id="IPR039751">
    <property type="entry name" value="HERPUD1/2"/>
</dbReference>
<accession>A0ABR2WB88</accession>
<keyword evidence="7" id="KW-1185">Reference proteome</keyword>